<reference evidence="5 6" key="1">
    <citation type="submission" date="2019-07" db="EMBL/GenBank/DDBJ databases">
        <title>Genomic analysis of Lentibacillus sp. NKC851-2.</title>
        <authorList>
            <person name="Oh Y.J."/>
        </authorList>
    </citation>
    <scope>NUCLEOTIDE SEQUENCE [LARGE SCALE GENOMIC DNA]</scope>
    <source>
        <strain evidence="5 6">NKC851-2</strain>
    </source>
</reference>
<evidence type="ECO:0000259" key="4">
    <source>
        <dbReference type="PROSITE" id="PS50893"/>
    </source>
</evidence>
<dbReference type="Gene3D" id="3.40.50.300">
    <property type="entry name" value="P-loop containing nucleotide triphosphate hydrolases"/>
    <property type="match status" value="1"/>
</dbReference>
<dbReference type="GO" id="GO:0005524">
    <property type="term" value="F:ATP binding"/>
    <property type="evidence" value="ECO:0007669"/>
    <property type="project" value="UniProtKB-KW"/>
</dbReference>
<accession>A0A549YM17</accession>
<proteinExistence type="predicted"/>
<protein>
    <submittedName>
        <fullName evidence="5">ATP-binding cassette domain-containing protein</fullName>
    </submittedName>
</protein>
<dbReference type="InterPro" id="IPR027417">
    <property type="entry name" value="P-loop_NTPase"/>
</dbReference>
<keyword evidence="1" id="KW-0813">Transport</keyword>
<comment type="caution">
    <text evidence="5">The sequence shown here is derived from an EMBL/GenBank/DDBJ whole genome shotgun (WGS) entry which is preliminary data.</text>
</comment>
<evidence type="ECO:0000313" key="5">
    <source>
        <dbReference type="EMBL" id="TRM12921.1"/>
    </source>
</evidence>
<evidence type="ECO:0000256" key="3">
    <source>
        <dbReference type="ARBA" id="ARBA00022840"/>
    </source>
</evidence>
<dbReference type="Pfam" id="PF00005">
    <property type="entry name" value="ABC_tran"/>
    <property type="match status" value="1"/>
</dbReference>
<dbReference type="InterPro" id="IPR003439">
    <property type="entry name" value="ABC_transporter-like_ATP-bd"/>
</dbReference>
<keyword evidence="3 5" id="KW-0067">ATP-binding</keyword>
<dbReference type="InterPro" id="IPR003593">
    <property type="entry name" value="AAA+_ATPase"/>
</dbReference>
<dbReference type="PANTHER" id="PTHR42781:SF4">
    <property type="entry name" value="SPERMIDINE_PUTRESCINE IMPORT ATP-BINDING PROTEIN POTA"/>
    <property type="match status" value="1"/>
</dbReference>
<evidence type="ECO:0000256" key="2">
    <source>
        <dbReference type="ARBA" id="ARBA00022741"/>
    </source>
</evidence>
<keyword evidence="2" id="KW-0547">Nucleotide-binding</keyword>
<feature type="domain" description="ABC transporter" evidence="4">
    <location>
        <begin position="1"/>
        <end position="210"/>
    </location>
</feature>
<dbReference type="SMART" id="SM00382">
    <property type="entry name" value="AAA"/>
    <property type="match status" value="1"/>
</dbReference>
<dbReference type="GO" id="GO:0016887">
    <property type="term" value="F:ATP hydrolysis activity"/>
    <property type="evidence" value="ECO:0007669"/>
    <property type="project" value="InterPro"/>
</dbReference>
<dbReference type="EMBL" id="VJMZ01000001">
    <property type="protein sequence ID" value="TRM12921.1"/>
    <property type="molecule type" value="Genomic_DNA"/>
</dbReference>
<evidence type="ECO:0000256" key="1">
    <source>
        <dbReference type="ARBA" id="ARBA00022448"/>
    </source>
</evidence>
<dbReference type="PROSITE" id="PS00211">
    <property type="entry name" value="ABC_TRANSPORTER_1"/>
    <property type="match status" value="1"/>
</dbReference>
<dbReference type="InterPro" id="IPR017871">
    <property type="entry name" value="ABC_transporter-like_CS"/>
</dbReference>
<gene>
    <name evidence="5" type="ORF">FH966_15090</name>
</gene>
<dbReference type="Proteomes" id="UP000319280">
    <property type="component" value="Unassembled WGS sequence"/>
</dbReference>
<organism evidence="5 6">
    <name type="scientific">Lentibacillus cibarius</name>
    <dbReference type="NCBI Taxonomy" id="2583219"/>
    <lineage>
        <taxon>Bacteria</taxon>
        <taxon>Bacillati</taxon>
        <taxon>Bacillota</taxon>
        <taxon>Bacilli</taxon>
        <taxon>Bacillales</taxon>
        <taxon>Bacillaceae</taxon>
        <taxon>Lentibacillus</taxon>
    </lineage>
</organism>
<keyword evidence="6" id="KW-1185">Reference proteome</keyword>
<dbReference type="InterPro" id="IPR050093">
    <property type="entry name" value="ABC_SmlMolc_Importer"/>
</dbReference>
<name>A0A549YM17_9BACI</name>
<sequence length="210" mass="24074">MLNINIEKELAHYKLSLSFQAADEIIVLFGPSGSGKTTVLNCIAGLTNPDKGYIQLNHRILFAERNKPLPIQKRHIGYLFQDYALFPHKTVWKNIAYGMQNEKLALDLIRELRIEHLQNHYPQQISGGEKQRVALARALATAPDLLLLDEPFSALDDDTRKRSHAELLRLHRIWKIPVILVTHSREEAEKLGDRILYMEDGALKRTEPHS</sequence>
<dbReference type="RefSeq" id="WP_142791827.1">
    <property type="nucleotide sequence ID" value="NZ_VJMZ01000001.1"/>
</dbReference>
<dbReference type="PROSITE" id="PS50893">
    <property type="entry name" value="ABC_TRANSPORTER_2"/>
    <property type="match status" value="1"/>
</dbReference>
<evidence type="ECO:0000313" key="6">
    <source>
        <dbReference type="Proteomes" id="UP000319280"/>
    </source>
</evidence>
<dbReference type="AlphaFoldDB" id="A0A549YM17"/>
<dbReference type="SUPFAM" id="SSF52540">
    <property type="entry name" value="P-loop containing nucleoside triphosphate hydrolases"/>
    <property type="match status" value="1"/>
</dbReference>
<dbReference type="PANTHER" id="PTHR42781">
    <property type="entry name" value="SPERMIDINE/PUTRESCINE IMPORT ATP-BINDING PROTEIN POTA"/>
    <property type="match status" value="1"/>
</dbReference>